<proteinExistence type="predicted"/>
<gene>
    <name evidence="2" type="ORF">Hypma_013301</name>
</gene>
<comment type="caution">
    <text evidence="2">The sequence shown here is derived from an EMBL/GenBank/DDBJ whole genome shotgun (WGS) entry which is preliminary data.</text>
</comment>
<keyword evidence="3" id="KW-1185">Reference proteome</keyword>
<accession>A0A369JIS0</accession>
<dbReference type="EMBL" id="LUEZ02000077">
    <property type="protein sequence ID" value="RDB19613.1"/>
    <property type="molecule type" value="Genomic_DNA"/>
</dbReference>
<evidence type="ECO:0000313" key="2">
    <source>
        <dbReference type="EMBL" id="RDB19613.1"/>
    </source>
</evidence>
<reference evidence="2" key="1">
    <citation type="submission" date="2018-04" db="EMBL/GenBank/DDBJ databases">
        <title>Whole genome sequencing of Hypsizygus marmoreus.</title>
        <authorList>
            <person name="Choi I.-G."/>
            <person name="Min B."/>
            <person name="Kim J.-G."/>
            <person name="Kim S."/>
            <person name="Oh Y.-L."/>
            <person name="Kong W.-S."/>
            <person name="Park H."/>
            <person name="Jeong J."/>
            <person name="Song E.-S."/>
        </authorList>
    </citation>
    <scope>NUCLEOTIDE SEQUENCE [LARGE SCALE GENOMIC DNA]</scope>
    <source>
        <strain evidence="2">51987-8</strain>
    </source>
</reference>
<evidence type="ECO:0000256" key="1">
    <source>
        <dbReference type="SAM" id="MobiDB-lite"/>
    </source>
</evidence>
<dbReference type="InParanoid" id="A0A369JIS0"/>
<feature type="region of interest" description="Disordered" evidence="1">
    <location>
        <begin position="1"/>
        <end position="31"/>
    </location>
</feature>
<feature type="region of interest" description="Disordered" evidence="1">
    <location>
        <begin position="147"/>
        <end position="170"/>
    </location>
</feature>
<sequence length="266" mass="29100">MPNIFSFPRTLPTRPSNDRNDSESHQQQARHLLGRPARAIKPARSALHAHSLPIRARTTAAHLQSSAHRQEGSAAVVCESKRATTTAYKALSRLARDWCREELRCRIPAIELSAHAHTMPTPQGKLGQTGRWQTASLSTLTRLGRHCTTTPASTHAGRIGWNKKGERGSGMRRVHRYAPPAVSPRSSADTVPADVQTTTNLCSSSSNLKIGSHATILLYANTDLESPPATPIQQHNAHYRHCPVTPNNNDPRPPRITAPALTNADF</sequence>
<protein>
    <submittedName>
        <fullName evidence="2">Uncharacterized protein</fullName>
    </submittedName>
</protein>
<organism evidence="2 3">
    <name type="scientific">Hypsizygus marmoreus</name>
    <name type="common">White beech mushroom</name>
    <name type="synonym">Agaricus marmoreus</name>
    <dbReference type="NCBI Taxonomy" id="39966"/>
    <lineage>
        <taxon>Eukaryota</taxon>
        <taxon>Fungi</taxon>
        <taxon>Dikarya</taxon>
        <taxon>Basidiomycota</taxon>
        <taxon>Agaricomycotina</taxon>
        <taxon>Agaricomycetes</taxon>
        <taxon>Agaricomycetidae</taxon>
        <taxon>Agaricales</taxon>
        <taxon>Tricholomatineae</taxon>
        <taxon>Lyophyllaceae</taxon>
        <taxon>Hypsizygus</taxon>
    </lineage>
</organism>
<dbReference type="Proteomes" id="UP000076154">
    <property type="component" value="Unassembled WGS sequence"/>
</dbReference>
<evidence type="ECO:0000313" key="3">
    <source>
        <dbReference type="Proteomes" id="UP000076154"/>
    </source>
</evidence>
<name>A0A369JIS0_HYPMA</name>
<dbReference type="AlphaFoldDB" id="A0A369JIS0"/>
<feature type="region of interest" description="Disordered" evidence="1">
    <location>
        <begin position="244"/>
        <end position="266"/>
    </location>
</feature>